<dbReference type="FunFam" id="3.20.20.140:FF:000022">
    <property type="entry name" value="Guanine deaminase"/>
    <property type="match status" value="1"/>
</dbReference>
<dbReference type="SUPFAM" id="SSF51556">
    <property type="entry name" value="Metallo-dependent hydrolases"/>
    <property type="match status" value="1"/>
</dbReference>
<comment type="catalytic activity">
    <reaction evidence="6 8">
        <text>guanine + H2O + H(+) = xanthine + NH4(+)</text>
        <dbReference type="Rhea" id="RHEA:14665"/>
        <dbReference type="ChEBI" id="CHEBI:15377"/>
        <dbReference type="ChEBI" id="CHEBI:15378"/>
        <dbReference type="ChEBI" id="CHEBI:16235"/>
        <dbReference type="ChEBI" id="CHEBI:17712"/>
        <dbReference type="ChEBI" id="CHEBI:28938"/>
        <dbReference type="EC" id="3.5.4.3"/>
    </reaction>
</comment>
<evidence type="ECO:0000256" key="3">
    <source>
        <dbReference type="ARBA" id="ARBA00022723"/>
    </source>
</evidence>
<dbReference type="EC" id="3.5.4.3" evidence="8"/>
<evidence type="ECO:0000313" key="11">
    <source>
        <dbReference type="Proteomes" id="UP000799421"/>
    </source>
</evidence>
<evidence type="ECO:0000256" key="7">
    <source>
        <dbReference type="ARBA" id="ARBA00056079"/>
    </source>
</evidence>
<dbReference type="InterPro" id="IPR051607">
    <property type="entry name" value="Metallo-dep_hydrolases"/>
</dbReference>
<reference evidence="10" key="1">
    <citation type="journal article" date="2020" name="Stud. Mycol.">
        <title>101 Dothideomycetes genomes: a test case for predicting lifestyles and emergence of pathogens.</title>
        <authorList>
            <person name="Haridas S."/>
            <person name="Albert R."/>
            <person name="Binder M."/>
            <person name="Bloem J."/>
            <person name="Labutti K."/>
            <person name="Salamov A."/>
            <person name="Andreopoulos B."/>
            <person name="Baker S."/>
            <person name="Barry K."/>
            <person name="Bills G."/>
            <person name="Bluhm B."/>
            <person name="Cannon C."/>
            <person name="Castanera R."/>
            <person name="Culley D."/>
            <person name="Daum C."/>
            <person name="Ezra D."/>
            <person name="Gonzalez J."/>
            <person name="Henrissat B."/>
            <person name="Kuo A."/>
            <person name="Liang C."/>
            <person name="Lipzen A."/>
            <person name="Lutzoni F."/>
            <person name="Magnuson J."/>
            <person name="Mondo S."/>
            <person name="Nolan M."/>
            <person name="Ohm R."/>
            <person name="Pangilinan J."/>
            <person name="Park H.-J."/>
            <person name="Ramirez L."/>
            <person name="Alfaro M."/>
            <person name="Sun H."/>
            <person name="Tritt A."/>
            <person name="Yoshinaga Y."/>
            <person name="Zwiers L.-H."/>
            <person name="Turgeon B."/>
            <person name="Goodwin S."/>
            <person name="Spatafora J."/>
            <person name="Crous P."/>
            <person name="Grigoriev I."/>
        </authorList>
    </citation>
    <scope>NUCLEOTIDE SEQUENCE</scope>
    <source>
        <strain evidence="10">CBS 480.64</strain>
    </source>
</reference>
<comment type="function">
    <text evidence="7 8">Catalyzes the hydrolytic deamination of guanine, producing xanthine and ammonia.</text>
</comment>
<protein>
    <recommendedName>
        <fullName evidence="8">Guanine deaminase</fullName>
        <shortName evidence="8">Guanase</shortName>
        <ecNumber evidence="8">3.5.4.3</ecNumber>
    </recommendedName>
    <alternativeName>
        <fullName evidence="8">Guanine aminohydrolase</fullName>
    </alternativeName>
</protein>
<comment type="cofactor">
    <cofactor evidence="8">
        <name>Zn(2+)</name>
        <dbReference type="ChEBI" id="CHEBI:29105"/>
    </cofactor>
    <text evidence="8">Binds 1 zinc ion per subunit.</text>
</comment>
<evidence type="ECO:0000256" key="1">
    <source>
        <dbReference type="ARBA" id="ARBA00004984"/>
    </source>
</evidence>
<evidence type="ECO:0000256" key="8">
    <source>
        <dbReference type="RuleBase" id="RU366009"/>
    </source>
</evidence>
<dbReference type="InterPro" id="IPR011059">
    <property type="entry name" value="Metal-dep_hydrolase_composite"/>
</dbReference>
<dbReference type="AlphaFoldDB" id="A0A6A7C000"/>
<feature type="domain" description="Amidohydrolase-related" evidence="9">
    <location>
        <begin position="69"/>
        <end position="449"/>
    </location>
</feature>
<evidence type="ECO:0000256" key="4">
    <source>
        <dbReference type="ARBA" id="ARBA00022801"/>
    </source>
</evidence>
<gene>
    <name evidence="10" type="ORF">K470DRAFT_217270</name>
</gene>
<keyword evidence="3 8" id="KW-0479">Metal-binding</keyword>
<comment type="similarity">
    <text evidence="2 8">Belongs to the metallo-dependent hydrolases superfamily. ATZ/TRZ family.</text>
</comment>
<dbReference type="GO" id="GO:0008892">
    <property type="term" value="F:guanine deaminase activity"/>
    <property type="evidence" value="ECO:0007669"/>
    <property type="project" value="UniProtKB-UniRule"/>
</dbReference>
<dbReference type="NCBIfam" id="TIGR02967">
    <property type="entry name" value="guan_deamin"/>
    <property type="match status" value="1"/>
</dbReference>
<dbReference type="GO" id="GO:0006147">
    <property type="term" value="P:guanine catabolic process"/>
    <property type="evidence" value="ECO:0007669"/>
    <property type="project" value="UniProtKB-UniRule"/>
</dbReference>
<dbReference type="OrthoDB" id="194468at2759"/>
<sequence>MSKTIYRGTFVHTPDPRTLTIFTGSVYVSNGEITDISKHDLNQADPLPSSDWTSANLITAHATKHEFFFPGFIDTHTHAPQFPNTGLGGSETLLTWLEKYTFPVESTFSSVPRAKHIYTHVVARLLAQGTTCAAYYATLHVDATNELARVCYDLGQRALVGRVCMDSAEHCPEFYRDASVEDAMRGTKACLDFVRSLDPDARLLRSCVTPRFAPSCSPQALERLGDLAREEDLPVQTHVSENVDEIELVGRLFPQCGSYTGVYDRYGLLGGKTVLAHCVHLQDEEIALIEKRDAGVAHCPLSNVCLSSGNANVRKLLDAGLKVGLGTDVSGGYNPSLLAQARVAEMVSRQVAMSTGVERSRLAPAECLFLATRGGAKVLGIEDKVGAFEVGKSWDAQLIRLDAVAEDDGVDGGSVCLFGSESWEEKVQKWFFCGDDRNTVLVWVGGRLVHQRKSG</sequence>
<name>A0A6A7C000_9PEZI</name>
<dbReference type="GO" id="GO:0005829">
    <property type="term" value="C:cytosol"/>
    <property type="evidence" value="ECO:0007669"/>
    <property type="project" value="TreeGrafter"/>
</dbReference>
<accession>A0A6A7C000</accession>
<evidence type="ECO:0000256" key="6">
    <source>
        <dbReference type="ARBA" id="ARBA00051148"/>
    </source>
</evidence>
<dbReference type="PANTHER" id="PTHR11271:SF6">
    <property type="entry name" value="GUANINE DEAMINASE"/>
    <property type="match status" value="1"/>
</dbReference>
<dbReference type="InterPro" id="IPR032466">
    <property type="entry name" value="Metal_Hydrolase"/>
</dbReference>
<evidence type="ECO:0000259" key="9">
    <source>
        <dbReference type="Pfam" id="PF01979"/>
    </source>
</evidence>
<evidence type="ECO:0000256" key="5">
    <source>
        <dbReference type="ARBA" id="ARBA00022833"/>
    </source>
</evidence>
<organism evidence="10 11">
    <name type="scientific">Piedraia hortae CBS 480.64</name>
    <dbReference type="NCBI Taxonomy" id="1314780"/>
    <lineage>
        <taxon>Eukaryota</taxon>
        <taxon>Fungi</taxon>
        <taxon>Dikarya</taxon>
        <taxon>Ascomycota</taxon>
        <taxon>Pezizomycotina</taxon>
        <taxon>Dothideomycetes</taxon>
        <taxon>Dothideomycetidae</taxon>
        <taxon>Capnodiales</taxon>
        <taxon>Piedraiaceae</taxon>
        <taxon>Piedraia</taxon>
    </lineage>
</organism>
<dbReference type="Proteomes" id="UP000799421">
    <property type="component" value="Unassembled WGS sequence"/>
</dbReference>
<dbReference type="Gene3D" id="3.20.20.140">
    <property type="entry name" value="Metal-dependent hydrolases"/>
    <property type="match status" value="1"/>
</dbReference>
<dbReference type="InterPro" id="IPR006680">
    <property type="entry name" value="Amidohydro-rel"/>
</dbReference>
<dbReference type="UniPathway" id="UPA00603">
    <property type="reaction ID" value="UER00660"/>
</dbReference>
<dbReference type="InterPro" id="IPR014311">
    <property type="entry name" value="Guanine_deaminase"/>
</dbReference>
<keyword evidence="4 8" id="KW-0378">Hydrolase</keyword>
<dbReference type="PANTHER" id="PTHR11271">
    <property type="entry name" value="GUANINE DEAMINASE"/>
    <property type="match status" value="1"/>
</dbReference>
<evidence type="ECO:0000313" key="10">
    <source>
        <dbReference type="EMBL" id="KAF2860309.1"/>
    </source>
</evidence>
<dbReference type="Pfam" id="PF01979">
    <property type="entry name" value="Amidohydro_1"/>
    <property type="match status" value="1"/>
</dbReference>
<keyword evidence="11" id="KW-1185">Reference proteome</keyword>
<evidence type="ECO:0000256" key="2">
    <source>
        <dbReference type="ARBA" id="ARBA00006745"/>
    </source>
</evidence>
<comment type="pathway">
    <text evidence="1 8">Purine metabolism; guanine degradation; xanthine from guanine: step 1/1.</text>
</comment>
<dbReference type="GO" id="GO:0008270">
    <property type="term" value="F:zinc ion binding"/>
    <property type="evidence" value="ECO:0007669"/>
    <property type="project" value="UniProtKB-UniRule"/>
</dbReference>
<dbReference type="Gene3D" id="2.30.40.10">
    <property type="entry name" value="Urease, subunit C, domain 1"/>
    <property type="match status" value="1"/>
</dbReference>
<proteinExistence type="inferred from homology"/>
<dbReference type="EMBL" id="MU005983">
    <property type="protein sequence ID" value="KAF2860309.1"/>
    <property type="molecule type" value="Genomic_DNA"/>
</dbReference>
<keyword evidence="5 8" id="KW-0862">Zinc</keyword>